<dbReference type="Pfam" id="PF07715">
    <property type="entry name" value="Plug"/>
    <property type="match status" value="1"/>
</dbReference>
<proteinExistence type="inferred from homology"/>
<dbReference type="InterPro" id="IPR036942">
    <property type="entry name" value="Beta-barrel_TonB_sf"/>
</dbReference>
<sequence precursor="true">MVSTKRTGFSKAGTAVAGLRWTTALLASSMLSSVAAHAQTTAQSGAVALEEVVVTAQKRSENLQDVPISIQALGTQTLEERHVSGLNDYVKFLPSVSIQTTSPGFSSVFMRGVVSGDNANHSGPLPTVGTYLDEQPITTIQGALDVHIYDIARVEALSGPQGTLYGASSMAGTVRIITNKPSTAGFKAGYDIEANTVSKGDPGYVVEGFVNQPINDKVAVRLVGWAEHDGGYIDNVAQSRTFPTSGVTRNNASQVKKNYNDVDTYGARAALRLELGDNWVITPTVMGQQEKVHGLFAFDPTLGDLKVAHYYPEGSNDKWGQAALTIEGQISNFDVVYAGSYLKRTVDSTSDYNDYSFFYDTLTTYGQYYTDNAGNPVDPSQYIQARDGYTKQSHEIRISSPQENRVRFVGGLFYQQQKHDIFQNYKIDALGTTYSVTGYPHTVWLTKQKRVDEDQAAFGEVAFDITDKLTLTGGVRFFRAHNSLKGFFGFGIDFPFSSGEKQCFGPPVVDGSPCTNLNKSIKENGNSPKVNLTYKIDSDKLVYATYSEGFRPGGINRRGTVPPYTADFLKNYEAGWKTSWLENRVRWNGAAYIEDWKDFQVGLLGANSLTEVHNAGSARVKGVETDINWAVMRGWTVSGSAAYTSAHLTENFCLALVNGQQVTNCPNPEAPKGSVLPITPKFKANLTSRYEWDMGEYRAHVQAAGVYQTGSWTDLRIIERGWIGRQKAYGVLDLTTGVDRDNWSLELFVKNAFDKRASLYRYAECNESICAAQVYQVPNQPRFMGVKFGQKF</sequence>
<name>B0SW22_CAUSK</name>
<dbReference type="Gene3D" id="2.40.170.20">
    <property type="entry name" value="TonB-dependent receptor, beta-barrel domain"/>
    <property type="match status" value="1"/>
</dbReference>
<dbReference type="STRING" id="366602.Caul_3941"/>
<keyword evidence="8 12" id="KW-0798">TonB box</keyword>
<evidence type="ECO:0000256" key="7">
    <source>
        <dbReference type="ARBA" id="ARBA00023065"/>
    </source>
</evidence>
<keyword evidence="6" id="KW-0408">Iron</keyword>
<keyword evidence="5 11" id="KW-0812">Transmembrane</keyword>
<accession>B0SW22</accession>
<evidence type="ECO:0000256" key="12">
    <source>
        <dbReference type="RuleBase" id="RU003357"/>
    </source>
</evidence>
<dbReference type="GO" id="GO:0009279">
    <property type="term" value="C:cell outer membrane"/>
    <property type="evidence" value="ECO:0007669"/>
    <property type="project" value="UniProtKB-SubCell"/>
</dbReference>
<feature type="chain" id="PRO_5002752837" evidence="13">
    <location>
        <begin position="39"/>
        <end position="792"/>
    </location>
</feature>
<keyword evidence="10 11" id="KW-0998">Cell outer membrane</keyword>
<dbReference type="InterPro" id="IPR039426">
    <property type="entry name" value="TonB-dep_rcpt-like"/>
</dbReference>
<evidence type="ECO:0000256" key="1">
    <source>
        <dbReference type="ARBA" id="ARBA00004571"/>
    </source>
</evidence>
<evidence type="ECO:0000256" key="11">
    <source>
        <dbReference type="PROSITE-ProRule" id="PRU01360"/>
    </source>
</evidence>
<keyword evidence="16" id="KW-0675">Receptor</keyword>
<dbReference type="HOGENOM" id="CLU_008287_15_1_5"/>
<dbReference type="OrthoDB" id="9760333at2"/>
<feature type="domain" description="TonB-dependent receptor plug" evidence="15">
    <location>
        <begin position="63"/>
        <end position="173"/>
    </location>
</feature>
<dbReference type="InterPro" id="IPR000531">
    <property type="entry name" value="Beta-barrel_TonB"/>
</dbReference>
<keyword evidence="7" id="KW-0406">Ion transport</keyword>
<dbReference type="PANTHER" id="PTHR32552">
    <property type="entry name" value="FERRICHROME IRON RECEPTOR-RELATED"/>
    <property type="match status" value="1"/>
</dbReference>
<protein>
    <submittedName>
        <fullName evidence="16">TonB-dependent receptor</fullName>
    </submittedName>
</protein>
<feature type="domain" description="TonB-dependent receptor-like beta-barrel" evidence="14">
    <location>
        <begin position="316"/>
        <end position="751"/>
    </location>
</feature>
<evidence type="ECO:0000256" key="13">
    <source>
        <dbReference type="SAM" id="SignalP"/>
    </source>
</evidence>
<dbReference type="InterPro" id="IPR012910">
    <property type="entry name" value="Plug_dom"/>
</dbReference>
<dbReference type="KEGG" id="cak:Caul_3941"/>
<evidence type="ECO:0000259" key="15">
    <source>
        <dbReference type="Pfam" id="PF07715"/>
    </source>
</evidence>
<evidence type="ECO:0000256" key="9">
    <source>
        <dbReference type="ARBA" id="ARBA00023136"/>
    </source>
</evidence>
<evidence type="ECO:0000313" key="16">
    <source>
        <dbReference type="EMBL" id="ABZ73066.1"/>
    </source>
</evidence>
<evidence type="ECO:0000256" key="4">
    <source>
        <dbReference type="ARBA" id="ARBA00022496"/>
    </source>
</evidence>
<reference evidence="16" key="1">
    <citation type="submission" date="2008-01" db="EMBL/GenBank/DDBJ databases">
        <title>Complete sequence of chromosome of Caulobacter sp. K31.</title>
        <authorList>
            <consortium name="US DOE Joint Genome Institute"/>
            <person name="Copeland A."/>
            <person name="Lucas S."/>
            <person name="Lapidus A."/>
            <person name="Barry K."/>
            <person name="Glavina del Rio T."/>
            <person name="Dalin E."/>
            <person name="Tice H."/>
            <person name="Pitluck S."/>
            <person name="Bruce D."/>
            <person name="Goodwin L."/>
            <person name="Thompson L.S."/>
            <person name="Brettin T."/>
            <person name="Detter J.C."/>
            <person name="Han C."/>
            <person name="Schmutz J."/>
            <person name="Larimer F."/>
            <person name="Land M."/>
            <person name="Hauser L."/>
            <person name="Kyrpides N."/>
            <person name="Kim E."/>
            <person name="Stephens C."/>
            <person name="Richardson P."/>
        </authorList>
    </citation>
    <scope>NUCLEOTIDE SEQUENCE [LARGE SCALE GENOMIC DNA]</scope>
    <source>
        <strain evidence="16">K31</strain>
    </source>
</reference>
<evidence type="ECO:0000256" key="5">
    <source>
        <dbReference type="ARBA" id="ARBA00022692"/>
    </source>
</evidence>
<feature type="signal peptide" evidence="13">
    <location>
        <begin position="1"/>
        <end position="38"/>
    </location>
</feature>
<evidence type="ECO:0000256" key="8">
    <source>
        <dbReference type="ARBA" id="ARBA00023077"/>
    </source>
</evidence>
<keyword evidence="3 11" id="KW-1134">Transmembrane beta strand</keyword>
<gene>
    <name evidence="16" type="ordered locus">Caul_3941</name>
</gene>
<keyword evidence="13" id="KW-0732">Signal</keyword>
<comment type="similarity">
    <text evidence="11 12">Belongs to the TonB-dependent receptor family.</text>
</comment>
<dbReference type="AlphaFoldDB" id="B0SW22"/>
<dbReference type="PROSITE" id="PS52016">
    <property type="entry name" value="TONB_DEPENDENT_REC_3"/>
    <property type="match status" value="1"/>
</dbReference>
<organism evidence="16">
    <name type="scientific">Caulobacter sp. (strain K31)</name>
    <dbReference type="NCBI Taxonomy" id="366602"/>
    <lineage>
        <taxon>Bacteria</taxon>
        <taxon>Pseudomonadati</taxon>
        <taxon>Pseudomonadota</taxon>
        <taxon>Alphaproteobacteria</taxon>
        <taxon>Caulobacterales</taxon>
        <taxon>Caulobacteraceae</taxon>
        <taxon>Caulobacter</taxon>
    </lineage>
</organism>
<dbReference type="GO" id="GO:0006826">
    <property type="term" value="P:iron ion transport"/>
    <property type="evidence" value="ECO:0007669"/>
    <property type="project" value="UniProtKB-KW"/>
</dbReference>
<evidence type="ECO:0000256" key="10">
    <source>
        <dbReference type="ARBA" id="ARBA00023237"/>
    </source>
</evidence>
<keyword evidence="9 11" id="KW-0472">Membrane</keyword>
<dbReference type="EMBL" id="CP000927">
    <property type="protein sequence ID" value="ABZ73066.1"/>
    <property type="molecule type" value="Genomic_DNA"/>
</dbReference>
<evidence type="ECO:0000256" key="6">
    <source>
        <dbReference type="ARBA" id="ARBA00023004"/>
    </source>
</evidence>
<dbReference type="PANTHER" id="PTHR32552:SF81">
    <property type="entry name" value="TONB-DEPENDENT OUTER MEMBRANE RECEPTOR"/>
    <property type="match status" value="1"/>
</dbReference>
<evidence type="ECO:0000256" key="3">
    <source>
        <dbReference type="ARBA" id="ARBA00022452"/>
    </source>
</evidence>
<dbReference type="Pfam" id="PF00593">
    <property type="entry name" value="TonB_dep_Rec_b-barrel"/>
    <property type="match status" value="1"/>
</dbReference>
<keyword evidence="2 11" id="KW-0813">Transport</keyword>
<dbReference type="eggNOG" id="COG1629">
    <property type="taxonomic scope" value="Bacteria"/>
</dbReference>
<keyword evidence="4" id="KW-0410">Iron transport</keyword>
<comment type="subcellular location">
    <subcellularLocation>
        <location evidence="1 11">Cell outer membrane</location>
        <topology evidence="1 11">Multi-pass membrane protein</topology>
    </subcellularLocation>
</comment>
<dbReference type="SUPFAM" id="SSF56935">
    <property type="entry name" value="Porins"/>
    <property type="match status" value="1"/>
</dbReference>
<evidence type="ECO:0000256" key="2">
    <source>
        <dbReference type="ARBA" id="ARBA00022448"/>
    </source>
</evidence>
<evidence type="ECO:0000259" key="14">
    <source>
        <dbReference type="Pfam" id="PF00593"/>
    </source>
</evidence>